<dbReference type="Proteomes" id="UP001231166">
    <property type="component" value="Chromosome"/>
</dbReference>
<organism evidence="3 5">
    <name type="scientific">Rhodococcus opacus</name>
    <name type="common">Nocardia opaca</name>
    <dbReference type="NCBI Taxonomy" id="37919"/>
    <lineage>
        <taxon>Bacteria</taxon>
        <taxon>Bacillati</taxon>
        <taxon>Actinomycetota</taxon>
        <taxon>Actinomycetes</taxon>
        <taxon>Mycobacteriales</taxon>
        <taxon>Nocardiaceae</taxon>
        <taxon>Rhodococcus</taxon>
    </lineage>
</organism>
<evidence type="ECO:0000256" key="1">
    <source>
        <dbReference type="SAM" id="SignalP"/>
    </source>
</evidence>
<evidence type="ECO:0000313" key="2">
    <source>
        <dbReference type="EMBL" id="MCZ4588567.1"/>
    </source>
</evidence>
<dbReference type="Proteomes" id="UP001066327">
    <property type="component" value="Unassembled WGS sequence"/>
</dbReference>
<dbReference type="RefSeq" id="WP_182624746.1">
    <property type="nucleotide sequence ID" value="NZ_CP130953.1"/>
</dbReference>
<keyword evidence="4" id="KW-1185">Reference proteome</keyword>
<evidence type="ECO:0000313" key="5">
    <source>
        <dbReference type="Proteomes" id="UP001231166"/>
    </source>
</evidence>
<accession>A0AAX3Y5L6</accession>
<sequence>MPRKWAAALGVIGILGAAGCGAQEAPADEPGVSRASLLPDTVDLPAGAQIDSLDDEEQMVLSIKLDAPSTGLGLENTRVFDPPECDEQNRYADEARVRLIRDGSANVAIFDGERSYVVLVSETDMDVPRVADAHTGPCSAYTLTSTSNDHTYRGTVRTERLDLPPSLMSKDAVILSEVTDPDNPARVNDEVLLGYAALNGYTVMVLGYQGKEFEAEFGEVFTRVFEKVRRLT</sequence>
<gene>
    <name evidence="2" type="ORF">O4328_33735</name>
    <name evidence="3" type="ORF">Q5707_21700</name>
</gene>
<name>A0AAX3Y5L6_RHOOP</name>
<feature type="signal peptide" evidence="1">
    <location>
        <begin position="1"/>
        <end position="22"/>
    </location>
</feature>
<dbReference type="EMBL" id="JAPWIS010000023">
    <property type="protein sequence ID" value="MCZ4588567.1"/>
    <property type="molecule type" value="Genomic_DNA"/>
</dbReference>
<proteinExistence type="predicted"/>
<dbReference type="PROSITE" id="PS51257">
    <property type="entry name" value="PROKAR_LIPOPROTEIN"/>
    <property type="match status" value="1"/>
</dbReference>
<keyword evidence="1" id="KW-0732">Signal</keyword>
<feature type="chain" id="PRO_5043354423" description="Lipoprotein" evidence="1">
    <location>
        <begin position="23"/>
        <end position="232"/>
    </location>
</feature>
<evidence type="ECO:0000313" key="4">
    <source>
        <dbReference type="Proteomes" id="UP001066327"/>
    </source>
</evidence>
<evidence type="ECO:0000313" key="3">
    <source>
        <dbReference type="EMBL" id="WLF44568.1"/>
    </source>
</evidence>
<dbReference type="EMBL" id="CP130953">
    <property type="protein sequence ID" value="WLF44568.1"/>
    <property type="molecule type" value="Genomic_DNA"/>
</dbReference>
<evidence type="ECO:0008006" key="6">
    <source>
        <dbReference type="Google" id="ProtNLM"/>
    </source>
</evidence>
<dbReference type="AlphaFoldDB" id="A0AAX3Y5L6"/>
<protein>
    <recommendedName>
        <fullName evidence="6">Lipoprotein</fullName>
    </recommendedName>
</protein>
<reference evidence="2" key="1">
    <citation type="submission" date="2022-12" db="EMBL/GenBank/DDBJ databases">
        <authorList>
            <person name="Krivoruchko A.V."/>
            <person name="Elkin A."/>
        </authorList>
    </citation>
    <scope>NUCLEOTIDE SEQUENCE</scope>
    <source>
        <strain evidence="2">IEGM 249</strain>
    </source>
</reference>
<reference evidence="3" key="2">
    <citation type="submission" date="2023-07" db="EMBL/GenBank/DDBJ databases">
        <title>Genomic analysis of Rhodococcus opacus VOC-14 with glycol ethers degradation activity.</title>
        <authorList>
            <person name="Narkevich D.A."/>
            <person name="Hlushen A.M."/>
            <person name="Akhremchuk A.E."/>
            <person name="Sikolenko M.A."/>
            <person name="Valentovich L.N."/>
        </authorList>
    </citation>
    <scope>NUCLEOTIDE SEQUENCE</scope>
    <source>
        <strain evidence="3">VOC-14</strain>
    </source>
</reference>